<dbReference type="AlphaFoldDB" id="A0AA39YA32"/>
<feature type="region of interest" description="Disordered" evidence="1">
    <location>
        <begin position="45"/>
        <end position="73"/>
    </location>
</feature>
<dbReference type="Proteomes" id="UP001175001">
    <property type="component" value="Unassembled WGS sequence"/>
</dbReference>
<reference evidence="2" key="1">
    <citation type="submission" date="2023-06" db="EMBL/GenBank/DDBJ databases">
        <title>Multi-omics analyses reveal the molecular pathogenesis toolkit of Lasiodiplodia hormozganensis, a cross-kingdom pathogen.</title>
        <authorList>
            <person name="Felix C."/>
            <person name="Meneses R."/>
            <person name="Goncalves M.F.M."/>
            <person name="Tilleman L."/>
            <person name="Duarte A.S."/>
            <person name="Jorrin-Novo J.V."/>
            <person name="Van De Peer Y."/>
            <person name="Deforce D."/>
            <person name="Van Nieuwerburgh F."/>
            <person name="Esteves A.C."/>
            <person name="Alves A."/>
        </authorList>
    </citation>
    <scope>NUCLEOTIDE SEQUENCE</scope>
    <source>
        <strain evidence="2">CBS 339.90</strain>
    </source>
</reference>
<gene>
    <name evidence="2" type="ORF">DIS24_g7419</name>
</gene>
<feature type="region of interest" description="Disordered" evidence="1">
    <location>
        <begin position="274"/>
        <end position="375"/>
    </location>
</feature>
<feature type="compositionally biased region" description="Acidic residues" evidence="1">
    <location>
        <begin position="344"/>
        <end position="360"/>
    </location>
</feature>
<evidence type="ECO:0000256" key="1">
    <source>
        <dbReference type="SAM" id="MobiDB-lite"/>
    </source>
</evidence>
<proteinExistence type="predicted"/>
<accession>A0AA39YA32</accession>
<evidence type="ECO:0000313" key="2">
    <source>
        <dbReference type="EMBL" id="KAK0647756.1"/>
    </source>
</evidence>
<organism evidence="2 3">
    <name type="scientific">Lasiodiplodia hormozganensis</name>
    <dbReference type="NCBI Taxonomy" id="869390"/>
    <lineage>
        <taxon>Eukaryota</taxon>
        <taxon>Fungi</taxon>
        <taxon>Dikarya</taxon>
        <taxon>Ascomycota</taxon>
        <taxon>Pezizomycotina</taxon>
        <taxon>Dothideomycetes</taxon>
        <taxon>Dothideomycetes incertae sedis</taxon>
        <taxon>Botryosphaeriales</taxon>
        <taxon>Botryosphaeriaceae</taxon>
        <taxon>Lasiodiplodia</taxon>
    </lineage>
</organism>
<evidence type="ECO:0000313" key="3">
    <source>
        <dbReference type="Proteomes" id="UP001175001"/>
    </source>
</evidence>
<keyword evidence="3" id="KW-1185">Reference proteome</keyword>
<comment type="caution">
    <text evidence="2">The sequence shown here is derived from an EMBL/GenBank/DDBJ whole genome shotgun (WGS) entry which is preliminary data.</text>
</comment>
<feature type="compositionally biased region" description="Basic and acidic residues" evidence="1">
    <location>
        <begin position="325"/>
        <end position="343"/>
    </location>
</feature>
<name>A0AA39YA32_9PEZI</name>
<dbReference type="EMBL" id="JAUJDW010000044">
    <property type="protein sequence ID" value="KAK0647756.1"/>
    <property type="molecule type" value="Genomic_DNA"/>
</dbReference>
<sequence>MPDFDPKDNVRNPDLQDLYDALDIHPDDQPVFDVFREELFDKLLDASEQQRRGGNADNHGSQPVTTDDAASADFMNRRITYEIEEATDEDEEDKDEEDILVLARGSPPPNSWAKVKPGPEYGELHFPGHANYTDNEIPITGDHGFMLLHRRPRFKTFGRHLVSKDHQELDQFAMTTLHYIDNSELRVQHESYTREEVDFTKDNHIRKLEYWVKRFLIKHGANPRLRRAEQHSYLEEEREWIRRTFEQHPSMRLGELCRRFNAYWGGREVPGVGKRPTRTNGALMNEVYRSDLKQKKVPQLRSVPSRSQSGSVGGMEIDEDGQEDAGEKMAGEEKAPEEKAHEEEVGDEEDGEYEIDEEYLENNGTAGDNGHGYQI</sequence>
<protein>
    <submittedName>
        <fullName evidence="2">Uncharacterized protein</fullName>
    </submittedName>
</protein>